<dbReference type="InterPro" id="IPR013762">
    <property type="entry name" value="Integrase-like_cat_sf"/>
</dbReference>
<dbReference type="AlphaFoldDB" id="A0AAE3M6I5"/>
<comment type="caution">
    <text evidence="5">The sequence shown here is derived from an EMBL/GenBank/DDBJ whole genome shotgun (WGS) entry which is preliminary data.</text>
</comment>
<organism evidence="5 6">
    <name type="scientific">Plebeiibacterium sediminum</name>
    <dbReference type="NCBI Taxonomy" id="2992112"/>
    <lineage>
        <taxon>Bacteria</taxon>
        <taxon>Pseudomonadati</taxon>
        <taxon>Bacteroidota</taxon>
        <taxon>Bacteroidia</taxon>
        <taxon>Marinilabiliales</taxon>
        <taxon>Marinilabiliaceae</taxon>
        <taxon>Plebeiibacterium</taxon>
    </lineage>
</organism>
<dbReference type="Proteomes" id="UP001209229">
    <property type="component" value="Unassembled WGS sequence"/>
</dbReference>
<dbReference type="PROSITE" id="PS51898">
    <property type="entry name" value="TYR_RECOMBINASE"/>
    <property type="match status" value="1"/>
</dbReference>
<proteinExistence type="inferred from homology"/>
<keyword evidence="2" id="KW-0238">DNA-binding</keyword>
<evidence type="ECO:0000313" key="5">
    <source>
        <dbReference type="EMBL" id="MCW3787495.1"/>
    </source>
</evidence>
<dbReference type="InterPro" id="IPR035386">
    <property type="entry name" value="Arm-DNA-bind_5"/>
</dbReference>
<keyword evidence="6" id="KW-1185">Reference proteome</keyword>
<dbReference type="Gene3D" id="1.10.443.10">
    <property type="entry name" value="Intergrase catalytic core"/>
    <property type="match status" value="1"/>
</dbReference>
<dbReference type="Pfam" id="PF13102">
    <property type="entry name" value="Phage_int_SAM_5"/>
    <property type="match status" value="1"/>
</dbReference>
<dbReference type="InterPro" id="IPR010998">
    <property type="entry name" value="Integrase_recombinase_N"/>
</dbReference>
<evidence type="ECO:0000256" key="2">
    <source>
        <dbReference type="ARBA" id="ARBA00023125"/>
    </source>
</evidence>
<sequence>MASIKILLKTGKVYSDNRHPVILRVLHERKQNVVTLGFNAKKEEWNKDLQRFSSIAKGYKSKNKALDVYEEKAETILADISKEGMNFCFELFISRFRDENSESSTLFVMYESYINELVERNNVSTASIYNNAFNVIKSYLKNKDVSLYSIDYKFLKSFETFLFKKGNTGGGVHHHMRSLRAVLNEAIRRKYFDTSHYPFSTQFNKTGYSLSHLKSNARPRALSGSDMKLFKNFDVEKYPHYKQAHLMFVFSYYGRGFNFTDMAKLKYCNIYDGRIIYRRSKTGKLINLNYNIHLQEIVNYFQKRNGSSEYIFPILNHIHQSEMQKMNRIKKCRAKFNLELKEMAEILKINVPITSYVARHTYATTLKRNGASVEKIAEGLSHSNLKVVKSYLENFSNEELDKTDDLL</sequence>
<dbReference type="Pfam" id="PF17293">
    <property type="entry name" value="Arm-DNA-bind_5"/>
    <property type="match status" value="1"/>
</dbReference>
<evidence type="ECO:0000313" key="6">
    <source>
        <dbReference type="Proteomes" id="UP001209229"/>
    </source>
</evidence>
<gene>
    <name evidence="5" type="ORF">OM075_13540</name>
</gene>
<evidence type="ECO:0000256" key="3">
    <source>
        <dbReference type="ARBA" id="ARBA00023172"/>
    </source>
</evidence>
<feature type="domain" description="Tyr recombinase" evidence="4">
    <location>
        <begin position="217"/>
        <end position="405"/>
    </location>
</feature>
<dbReference type="GO" id="GO:0006310">
    <property type="term" value="P:DNA recombination"/>
    <property type="evidence" value="ECO:0007669"/>
    <property type="project" value="UniProtKB-KW"/>
</dbReference>
<comment type="similarity">
    <text evidence="1">Belongs to the 'phage' integrase family.</text>
</comment>
<reference evidence="5" key="1">
    <citation type="submission" date="2022-10" db="EMBL/GenBank/DDBJ databases">
        <authorList>
            <person name="Yu W.X."/>
        </authorList>
    </citation>
    <scope>NUCLEOTIDE SEQUENCE</scope>
    <source>
        <strain evidence="5">AAT</strain>
    </source>
</reference>
<name>A0AAE3M6I5_9BACT</name>
<dbReference type="EMBL" id="JAPDPJ010000030">
    <property type="protein sequence ID" value="MCW3787495.1"/>
    <property type="molecule type" value="Genomic_DNA"/>
</dbReference>
<dbReference type="SUPFAM" id="SSF56349">
    <property type="entry name" value="DNA breaking-rejoining enzymes"/>
    <property type="match status" value="1"/>
</dbReference>
<dbReference type="Gene3D" id="1.10.150.130">
    <property type="match status" value="1"/>
</dbReference>
<dbReference type="GO" id="GO:0015074">
    <property type="term" value="P:DNA integration"/>
    <property type="evidence" value="ECO:0007669"/>
    <property type="project" value="InterPro"/>
</dbReference>
<dbReference type="RefSeq" id="WP_301191060.1">
    <property type="nucleotide sequence ID" value="NZ_JAPDPJ010000030.1"/>
</dbReference>
<accession>A0AAE3M6I5</accession>
<dbReference type="GO" id="GO:0003677">
    <property type="term" value="F:DNA binding"/>
    <property type="evidence" value="ECO:0007669"/>
    <property type="project" value="UniProtKB-KW"/>
</dbReference>
<evidence type="ECO:0000256" key="1">
    <source>
        <dbReference type="ARBA" id="ARBA00008857"/>
    </source>
</evidence>
<dbReference type="PANTHER" id="PTHR30349:SF64">
    <property type="entry name" value="PROPHAGE INTEGRASE INTD-RELATED"/>
    <property type="match status" value="1"/>
</dbReference>
<keyword evidence="3" id="KW-0233">DNA recombination</keyword>
<dbReference type="InterPro" id="IPR011010">
    <property type="entry name" value="DNA_brk_join_enz"/>
</dbReference>
<evidence type="ECO:0000259" key="4">
    <source>
        <dbReference type="PROSITE" id="PS51898"/>
    </source>
</evidence>
<dbReference type="InterPro" id="IPR050090">
    <property type="entry name" value="Tyrosine_recombinase_XerCD"/>
</dbReference>
<dbReference type="Pfam" id="PF00589">
    <property type="entry name" value="Phage_integrase"/>
    <property type="match status" value="1"/>
</dbReference>
<protein>
    <submittedName>
        <fullName evidence="5">Site-specific integrase</fullName>
    </submittedName>
</protein>
<dbReference type="PANTHER" id="PTHR30349">
    <property type="entry name" value="PHAGE INTEGRASE-RELATED"/>
    <property type="match status" value="1"/>
</dbReference>
<dbReference type="InterPro" id="IPR002104">
    <property type="entry name" value="Integrase_catalytic"/>
</dbReference>
<dbReference type="InterPro" id="IPR025269">
    <property type="entry name" value="SAM-like_dom"/>
</dbReference>